<dbReference type="InterPro" id="IPR054734">
    <property type="entry name" value="PqqF-like_C_4"/>
</dbReference>
<feature type="domain" description="Peptidase M16 N-terminal" evidence="7">
    <location>
        <begin position="33"/>
        <end position="159"/>
    </location>
</feature>
<dbReference type="Pfam" id="PF00675">
    <property type="entry name" value="Peptidase_M16"/>
    <property type="match status" value="1"/>
</dbReference>
<dbReference type="InterPro" id="IPR011765">
    <property type="entry name" value="Pept_M16_N"/>
</dbReference>
<dbReference type="InterPro" id="IPR050626">
    <property type="entry name" value="Peptidase_M16"/>
</dbReference>
<keyword evidence="6" id="KW-0482">Metalloprotease</keyword>
<sequence>MNTPPELALLPFTDLPTGSRLAERHLDNGARLVAIEVPTARQVRLVAAIGAGALDEPTTHLGLAHLLEHSLFLGSDCHPQPGDFAAWVGAQGGRYNAHTDEAVTDIHLTLPPDTAEAGLDRLLDIVFRPQLARNNITHEINVIEAEFQARLADPALHRQAALSRLYLPSHPAHHNHHGCRRSLGADLDQLHKALVHFHASHYRAERLSLVMLGPQPLERQLEQMTTAACSIAGGAERLAERSWRWSPPARVQWCLPLGCAPGKPTLELLWPLPVTLTAMQRLAYEHLARALGNGELATTLQQHTAITELTARLVPEANPSTLSLSLTLTPTGHRQVETVLATCQTHIRHLAKRLATAPSPLQSPDVTQHDLDTWPRTLACRLAVSQSTHQPPATDESNIEAMEQLVAWLDSEPCRVLEQSSQSTMMNDLVPETRTPFRHCPPSEHTSMPWPPRTPPYVAERKLLDDASSPAPGLIEDNDAFTLWWGGGPPVADAFYGLAWRAPVTGQPERLARWQQSTLSLRQTSAPRLVMTLGCDAHSDWLWVRGEASRLESCLTQALAAWLSCTSTEPETPTASGGLIAQRLLACLETQPPPVQAADSRPLAWVGGTPGATEALASCQRLMAQLPKTSPVPSTEVYPPCPLPTCGNIATSPTHWLASQGDDQALMLQIDAPDDSPTSQALFQLLAQCHDAAFQQELRQRRGLGYVAAVRYREAHGWPRLGYVVQSPHADITTLRDAVCDFLNAHCLALAQLDVSRFASRRASLSAQWGPPEVHTEALSRTWQALRRRKGLLAPWETQRQALTDLTPGKLAAIANALVTGALPVLWWAHSPSSPGVTDSA</sequence>
<keyword evidence="3" id="KW-0479">Metal-binding</keyword>
<feature type="domain" description="Coenzyme PQQ synthesis protein F-like C-terminal lobe" evidence="8">
    <location>
        <begin position="685"/>
        <end position="783"/>
    </location>
</feature>
<dbReference type="GO" id="GO:0008237">
    <property type="term" value="F:metallopeptidase activity"/>
    <property type="evidence" value="ECO:0007669"/>
    <property type="project" value="UniProtKB-KW"/>
</dbReference>
<reference evidence="9 10" key="1">
    <citation type="submission" date="2016-11" db="EMBL/GenBank/DDBJ databases">
        <authorList>
            <person name="Jaros S."/>
            <person name="Januszkiewicz K."/>
            <person name="Wedrychowicz H."/>
        </authorList>
    </citation>
    <scope>NUCLEOTIDE SEQUENCE [LARGE SCALE GENOMIC DNA]</scope>
    <source>
        <strain evidence="9 10">DSM 4740</strain>
    </source>
</reference>
<dbReference type="Pfam" id="PF22456">
    <property type="entry name" value="PqqF-like_C_4"/>
    <property type="match status" value="1"/>
</dbReference>
<evidence type="ECO:0000259" key="7">
    <source>
        <dbReference type="Pfam" id="PF00675"/>
    </source>
</evidence>
<dbReference type="OrthoDB" id="9811314at2"/>
<dbReference type="GO" id="GO:0006508">
    <property type="term" value="P:proteolysis"/>
    <property type="evidence" value="ECO:0007669"/>
    <property type="project" value="UniProtKB-KW"/>
</dbReference>
<evidence type="ECO:0000313" key="9">
    <source>
        <dbReference type="EMBL" id="SHM87268.1"/>
    </source>
</evidence>
<evidence type="ECO:0000313" key="10">
    <source>
        <dbReference type="Proteomes" id="UP000184123"/>
    </source>
</evidence>
<evidence type="ECO:0000256" key="5">
    <source>
        <dbReference type="ARBA" id="ARBA00022833"/>
    </source>
</evidence>
<evidence type="ECO:0000256" key="2">
    <source>
        <dbReference type="ARBA" id="ARBA00022670"/>
    </source>
</evidence>
<dbReference type="Gene3D" id="3.30.830.10">
    <property type="entry name" value="Metalloenzyme, LuxS/M16 peptidase-like"/>
    <property type="match status" value="3"/>
</dbReference>
<dbReference type="GO" id="GO:0046872">
    <property type="term" value="F:metal ion binding"/>
    <property type="evidence" value="ECO:0007669"/>
    <property type="project" value="UniProtKB-KW"/>
</dbReference>
<proteinExistence type="inferred from homology"/>
<evidence type="ECO:0000259" key="8">
    <source>
        <dbReference type="Pfam" id="PF22456"/>
    </source>
</evidence>
<organism evidence="9 10">
    <name type="scientific">Halomonas cupida</name>
    <dbReference type="NCBI Taxonomy" id="44933"/>
    <lineage>
        <taxon>Bacteria</taxon>
        <taxon>Pseudomonadati</taxon>
        <taxon>Pseudomonadota</taxon>
        <taxon>Gammaproteobacteria</taxon>
        <taxon>Oceanospirillales</taxon>
        <taxon>Halomonadaceae</taxon>
        <taxon>Halomonas</taxon>
    </lineage>
</organism>
<evidence type="ECO:0000256" key="6">
    <source>
        <dbReference type="ARBA" id="ARBA00023049"/>
    </source>
</evidence>
<protein>
    <submittedName>
        <fullName evidence="9">Insulinase (Peptidase family M16)</fullName>
    </submittedName>
</protein>
<comment type="similarity">
    <text evidence="1">Belongs to the peptidase M16 family.</text>
</comment>
<evidence type="ECO:0000256" key="1">
    <source>
        <dbReference type="ARBA" id="ARBA00007261"/>
    </source>
</evidence>
<dbReference type="SUPFAM" id="SSF63411">
    <property type="entry name" value="LuxS/MPP-like metallohydrolase"/>
    <property type="match status" value="3"/>
</dbReference>
<evidence type="ECO:0000256" key="3">
    <source>
        <dbReference type="ARBA" id="ARBA00022723"/>
    </source>
</evidence>
<dbReference type="RefSeq" id="WP_073437097.1">
    <property type="nucleotide sequence ID" value="NZ_BJXU01000158.1"/>
</dbReference>
<dbReference type="PANTHER" id="PTHR43690:SF18">
    <property type="entry name" value="INSULIN-DEGRADING ENZYME-RELATED"/>
    <property type="match status" value="1"/>
</dbReference>
<dbReference type="AlphaFoldDB" id="A0A1M7M998"/>
<evidence type="ECO:0000256" key="4">
    <source>
        <dbReference type="ARBA" id="ARBA00022801"/>
    </source>
</evidence>
<keyword evidence="5" id="KW-0862">Zinc</keyword>
<dbReference type="EMBL" id="FRCA01000016">
    <property type="protein sequence ID" value="SHM87268.1"/>
    <property type="molecule type" value="Genomic_DNA"/>
</dbReference>
<keyword evidence="2" id="KW-0645">Protease</keyword>
<name>A0A1M7M998_9GAMM</name>
<accession>A0A1M7M998</accession>
<gene>
    <name evidence="9" type="ORF">SAMN05660971_04123</name>
</gene>
<dbReference type="STRING" id="44933.SAMN05660971_04123"/>
<dbReference type="InterPro" id="IPR011249">
    <property type="entry name" value="Metalloenz_LuxS/M16"/>
</dbReference>
<dbReference type="Proteomes" id="UP000184123">
    <property type="component" value="Unassembled WGS sequence"/>
</dbReference>
<keyword evidence="4" id="KW-0378">Hydrolase</keyword>
<dbReference type="PANTHER" id="PTHR43690">
    <property type="entry name" value="NARDILYSIN"/>
    <property type="match status" value="1"/>
</dbReference>